<keyword evidence="4" id="KW-1185">Reference proteome</keyword>
<evidence type="ECO:0000313" key="4">
    <source>
        <dbReference type="Proteomes" id="UP000292209"/>
    </source>
</evidence>
<evidence type="ECO:0000256" key="1">
    <source>
        <dbReference type="SAM" id="MobiDB-lite"/>
    </source>
</evidence>
<sequence length="770" mass="86539">MKTLKISRSVKAFFIVIAVLFFSIQAEAQVKEGKQPPLKGLGSKFKEKAIPEVLGGKKQDEKESNSKGKNSEKKEGQSEEEVEDPEEEIFDEDEEDIDKLADKMIRQLGHNPDDVKRMMEEGPESNPRMIPEPDEKVLASIKATPKNGAELLNYIKNFENGAERALSPQAKKEVTPHLNKGLQTKEAAYMMWLVGKQEPAAYLLLKASISDPQDEVLLSNLSSVITMAGYAEKSIPILEYLYAKYPQSSIINNNLGQAWLSLGQVTKAKPYLEKAVTAYEQHPEANRSLARIALKEGNHTMAKVYLKNALKGGFSQEAYYELKDLDPGQTQERIESIKINHQGKHKEIAITKRFTMPKVPENVHVALSREQDIADFFHGLQLTLEALRAKYPSATDNILTGYSNISNQMAINTKKMNSLEDVQKQYQLAAQIWHPFKIQAQEVLMAEIDDSYASSFTKRIEKLQKSRDAQIDAMEKSFGPEIQKINETSNRIAVLEDGNGSGSEINALIKQLCEMRKRLEKSRMEKSAAINNAFVHEMESLAFQQLQELTYWYTLYFLPQDPVEFNYALYGDYLNTLAKLQKYYPYPVVNYDEIGCDLIPKESPKANGKMSVWEDSHCITYWDLDFHFVKSKFTCKEATVGGKLYDIEFGGGQKYDPSTLETVEHSLYLGGKVRERGVTMGKSLESKIGAELVTTVKLDGNFQLKDIIVKASIGTELGLHVPKSTDPNDSGLDIRQAASIGVSKEYEISILSGFRGDVPKVTTVGNIFNQ</sequence>
<dbReference type="Proteomes" id="UP000292209">
    <property type="component" value="Unassembled WGS sequence"/>
</dbReference>
<dbReference type="InterPro" id="IPR019734">
    <property type="entry name" value="TPR_rpt"/>
</dbReference>
<accession>A0A4Q7PE11</accession>
<dbReference type="EMBL" id="SGXG01000001">
    <property type="protein sequence ID" value="RZS98636.1"/>
    <property type="molecule type" value="Genomic_DNA"/>
</dbReference>
<evidence type="ECO:0000256" key="2">
    <source>
        <dbReference type="SAM" id="SignalP"/>
    </source>
</evidence>
<dbReference type="Gene3D" id="1.25.40.10">
    <property type="entry name" value="Tetratricopeptide repeat domain"/>
    <property type="match status" value="1"/>
</dbReference>
<feature type="chain" id="PRO_5020875178" evidence="2">
    <location>
        <begin position="29"/>
        <end position="770"/>
    </location>
</feature>
<dbReference type="Pfam" id="PF13181">
    <property type="entry name" value="TPR_8"/>
    <property type="match status" value="1"/>
</dbReference>
<feature type="compositionally biased region" description="Acidic residues" evidence="1">
    <location>
        <begin position="78"/>
        <end position="92"/>
    </location>
</feature>
<protein>
    <submittedName>
        <fullName evidence="3">Uncharacterized protein</fullName>
    </submittedName>
</protein>
<dbReference type="RefSeq" id="WP_130277300.1">
    <property type="nucleotide sequence ID" value="NZ_SGXG01000001.1"/>
</dbReference>
<feature type="compositionally biased region" description="Basic and acidic residues" evidence="1">
    <location>
        <begin position="108"/>
        <end position="120"/>
    </location>
</feature>
<comment type="caution">
    <text evidence="3">The sequence shown here is derived from an EMBL/GenBank/DDBJ whole genome shotgun (WGS) entry which is preliminary data.</text>
</comment>
<name>A0A4Q7PE11_9BACT</name>
<keyword evidence="2" id="KW-0732">Signal</keyword>
<proteinExistence type="predicted"/>
<dbReference type="OrthoDB" id="830842at2"/>
<organism evidence="3 4">
    <name type="scientific">Cecembia calidifontis</name>
    <dbReference type="NCBI Taxonomy" id="1187080"/>
    <lineage>
        <taxon>Bacteria</taxon>
        <taxon>Pseudomonadati</taxon>
        <taxon>Bacteroidota</taxon>
        <taxon>Cytophagia</taxon>
        <taxon>Cytophagales</taxon>
        <taxon>Cyclobacteriaceae</taxon>
        <taxon>Cecembia</taxon>
    </lineage>
</organism>
<feature type="compositionally biased region" description="Basic and acidic residues" evidence="1">
    <location>
        <begin position="44"/>
        <end position="77"/>
    </location>
</feature>
<dbReference type="AlphaFoldDB" id="A0A4Q7PE11"/>
<feature type="region of interest" description="Disordered" evidence="1">
    <location>
        <begin position="32"/>
        <end position="92"/>
    </location>
</feature>
<evidence type="ECO:0000313" key="3">
    <source>
        <dbReference type="EMBL" id="RZS98636.1"/>
    </source>
</evidence>
<reference evidence="3 4" key="1">
    <citation type="submission" date="2019-02" db="EMBL/GenBank/DDBJ databases">
        <title>Genomic Encyclopedia of Archaeal and Bacterial Type Strains, Phase II (KMG-II): from individual species to whole genera.</title>
        <authorList>
            <person name="Goeker M."/>
        </authorList>
    </citation>
    <scope>NUCLEOTIDE SEQUENCE [LARGE SCALE GENOMIC DNA]</scope>
    <source>
        <strain evidence="3 4">DSM 21411</strain>
    </source>
</reference>
<dbReference type="SUPFAM" id="SSF48452">
    <property type="entry name" value="TPR-like"/>
    <property type="match status" value="1"/>
</dbReference>
<feature type="region of interest" description="Disordered" evidence="1">
    <location>
        <begin position="108"/>
        <end position="131"/>
    </location>
</feature>
<gene>
    <name evidence="3" type="ORF">BC751_4301</name>
</gene>
<dbReference type="InterPro" id="IPR011990">
    <property type="entry name" value="TPR-like_helical_dom_sf"/>
</dbReference>
<feature type="signal peptide" evidence="2">
    <location>
        <begin position="1"/>
        <end position="28"/>
    </location>
</feature>